<reference evidence="5 6" key="1">
    <citation type="submission" date="2020-04" db="EMBL/GenBank/DDBJ databases">
        <title>Draft genome of Leeia sp. IMCC25680.</title>
        <authorList>
            <person name="Song J."/>
            <person name="Cho J.-C."/>
        </authorList>
    </citation>
    <scope>NUCLEOTIDE SEQUENCE [LARGE SCALE GENOMIC DNA]</scope>
    <source>
        <strain evidence="5 6">IMCC25680</strain>
    </source>
</reference>
<evidence type="ECO:0000256" key="2">
    <source>
        <dbReference type="SAM" id="MobiDB-lite"/>
    </source>
</evidence>
<comment type="caution">
    <text evidence="5">The sequence shown here is derived from an EMBL/GenBank/DDBJ whole genome shotgun (WGS) entry which is preliminary data.</text>
</comment>
<dbReference type="EMBL" id="JABAIM010000004">
    <property type="protein sequence ID" value="NLR76702.1"/>
    <property type="molecule type" value="Genomic_DNA"/>
</dbReference>
<feature type="compositionally biased region" description="Basic and acidic residues" evidence="2">
    <location>
        <begin position="75"/>
        <end position="86"/>
    </location>
</feature>
<keyword evidence="1" id="KW-0175">Coiled coil</keyword>
<proteinExistence type="predicted"/>
<evidence type="ECO:0000256" key="1">
    <source>
        <dbReference type="SAM" id="Coils"/>
    </source>
</evidence>
<dbReference type="Proteomes" id="UP000587991">
    <property type="component" value="Unassembled WGS sequence"/>
</dbReference>
<feature type="signal peptide" evidence="3">
    <location>
        <begin position="1"/>
        <end position="17"/>
    </location>
</feature>
<accession>A0A847SL91</accession>
<feature type="coiled-coil region" evidence="1">
    <location>
        <begin position="88"/>
        <end position="142"/>
    </location>
</feature>
<feature type="domain" description="DUF4124" evidence="4">
    <location>
        <begin position="7"/>
        <end position="59"/>
    </location>
</feature>
<feature type="chain" id="PRO_5032459690" evidence="3">
    <location>
        <begin position="18"/>
        <end position="149"/>
    </location>
</feature>
<evidence type="ECO:0000256" key="3">
    <source>
        <dbReference type="SAM" id="SignalP"/>
    </source>
</evidence>
<organism evidence="5 6">
    <name type="scientific">Leeia aquatica</name>
    <dbReference type="NCBI Taxonomy" id="2725557"/>
    <lineage>
        <taxon>Bacteria</taxon>
        <taxon>Pseudomonadati</taxon>
        <taxon>Pseudomonadota</taxon>
        <taxon>Betaproteobacteria</taxon>
        <taxon>Neisseriales</taxon>
        <taxon>Leeiaceae</taxon>
        <taxon>Leeia</taxon>
    </lineage>
</organism>
<protein>
    <submittedName>
        <fullName evidence="5">DUF4124 domain-containing protein</fullName>
    </submittedName>
</protein>
<feature type="region of interest" description="Disordered" evidence="2">
    <location>
        <begin position="46"/>
        <end position="86"/>
    </location>
</feature>
<dbReference type="RefSeq" id="WP_168878366.1">
    <property type="nucleotide sequence ID" value="NZ_JABAIM010000004.1"/>
</dbReference>
<sequence>MKLLPIMLLALPFMAQADIFKVVDANGNITYTNTQVKGAQRVIVDETPGGSVNPSPRRASAGGAPAATPASFPKVETETQKRRDATRFQILTEELNDENRMLDDARKQLTSIASQKASPDQLASAQNKVTLHEKNIEALKKELAGVKQY</sequence>
<keyword evidence="6" id="KW-1185">Reference proteome</keyword>
<dbReference type="Pfam" id="PF13511">
    <property type="entry name" value="DUF4124"/>
    <property type="match status" value="1"/>
</dbReference>
<evidence type="ECO:0000313" key="6">
    <source>
        <dbReference type="Proteomes" id="UP000587991"/>
    </source>
</evidence>
<keyword evidence="3" id="KW-0732">Signal</keyword>
<evidence type="ECO:0000313" key="5">
    <source>
        <dbReference type="EMBL" id="NLR76702.1"/>
    </source>
</evidence>
<name>A0A847SL91_9NEIS</name>
<dbReference type="InterPro" id="IPR025392">
    <property type="entry name" value="DUF4124"/>
</dbReference>
<dbReference type="AlphaFoldDB" id="A0A847SL91"/>
<feature type="compositionally biased region" description="Low complexity" evidence="2">
    <location>
        <begin position="54"/>
        <end position="71"/>
    </location>
</feature>
<evidence type="ECO:0000259" key="4">
    <source>
        <dbReference type="Pfam" id="PF13511"/>
    </source>
</evidence>
<gene>
    <name evidence="5" type="ORF">HF682_16155</name>
</gene>